<comment type="similarity">
    <text evidence="1">Belongs to the peptidase S58 family.</text>
</comment>
<dbReference type="GO" id="GO:0004177">
    <property type="term" value="F:aminopeptidase activity"/>
    <property type="evidence" value="ECO:0007669"/>
    <property type="project" value="TreeGrafter"/>
</dbReference>
<protein>
    <submittedName>
        <fullName evidence="2">Peptidase S58 family protein</fullName>
    </submittedName>
</protein>
<dbReference type="PANTHER" id="PTHR36512">
    <property type="entry name" value="D-AMINOPEPTIDASE"/>
    <property type="match status" value="1"/>
</dbReference>
<evidence type="ECO:0000313" key="2">
    <source>
        <dbReference type="EMBL" id="HGY54682.1"/>
    </source>
</evidence>
<reference evidence="2" key="1">
    <citation type="journal article" date="2020" name="mSystems">
        <title>Genome- and Community-Level Interaction Insights into Carbon Utilization and Element Cycling Functions of Hydrothermarchaeota in Hydrothermal Sediment.</title>
        <authorList>
            <person name="Zhou Z."/>
            <person name="Liu Y."/>
            <person name="Xu W."/>
            <person name="Pan J."/>
            <person name="Luo Z.H."/>
            <person name="Li M."/>
        </authorList>
    </citation>
    <scope>NUCLEOTIDE SEQUENCE [LARGE SCALE GENOMIC DNA]</scope>
    <source>
        <strain evidence="2">HyVt-577</strain>
    </source>
</reference>
<comment type="caution">
    <text evidence="2">The sequence shown here is derived from an EMBL/GenBank/DDBJ whole genome shotgun (WGS) entry which is preliminary data.</text>
</comment>
<proteinExistence type="inferred from homology"/>
<name>A0A7V4UCE3_CALAY</name>
<dbReference type="CDD" id="cd02252">
    <property type="entry name" value="nylC_like"/>
    <property type="match status" value="1"/>
</dbReference>
<dbReference type="AlphaFoldDB" id="A0A7V4UCE3"/>
<dbReference type="InterPro" id="IPR016117">
    <property type="entry name" value="ArgJ-like_dom_sf"/>
</dbReference>
<dbReference type="SUPFAM" id="SSF56266">
    <property type="entry name" value="DmpA/ArgJ-like"/>
    <property type="match status" value="1"/>
</dbReference>
<dbReference type="Pfam" id="PF03576">
    <property type="entry name" value="Peptidase_S58"/>
    <property type="match status" value="1"/>
</dbReference>
<gene>
    <name evidence="2" type="ORF">ENK44_03180</name>
</gene>
<dbReference type="PANTHER" id="PTHR36512:SF3">
    <property type="entry name" value="BLR5678 PROTEIN"/>
    <property type="match status" value="1"/>
</dbReference>
<dbReference type="Proteomes" id="UP000885779">
    <property type="component" value="Unassembled WGS sequence"/>
</dbReference>
<organism evidence="2">
    <name type="scientific">Caldithrix abyssi</name>
    <dbReference type="NCBI Taxonomy" id="187145"/>
    <lineage>
        <taxon>Bacteria</taxon>
        <taxon>Pseudomonadati</taxon>
        <taxon>Calditrichota</taxon>
        <taxon>Calditrichia</taxon>
        <taxon>Calditrichales</taxon>
        <taxon>Calditrichaceae</taxon>
        <taxon>Caldithrix</taxon>
    </lineage>
</organism>
<sequence length="314" mass="32390">MPTGFKIGHYTDTEGITGCTVILPPQSNITSASVRGGAPGTRELALLSPEKKITGVTAVLLTGGSAFGLGAAQGVVEALAEQGVGYLTNYGVVPIVPAAVIFDKNIGDPNVYPKAENARAAIRAAKENNTANGNVGAGTGATVGKWSGIEQAMKGGLGLARLEQGDLWLEALTVVNAVGDVLDVDGTILAGARDTQGGFPGQNRPLVYRDKPQVGLADNTVLTVLMTNARINKLQAYILADKAHFGIARRIEPSHTSYDGDTAFAIAHPQVECDIDMLTAMGIKAVEASIIDAVKAARSLGGVTGWSEIDQAGD</sequence>
<evidence type="ECO:0000256" key="1">
    <source>
        <dbReference type="ARBA" id="ARBA00007068"/>
    </source>
</evidence>
<dbReference type="InterPro" id="IPR005321">
    <property type="entry name" value="Peptidase_S58_DmpA"/>
</dbReference>
<dbReference type="EMBL" id="DRQG01000026">
    <property type="protein sequence ID" value="HGY54682.1"/>
    <property type="molecule type" value="Genomic_DNA"/>
</dbReference>
<dbReference type="Gene3D" id="3.60.70.12">
    <property type="entry name" value="L-amino peptidase D-ALA esterase/amidase"/>
    <property type="match status" value="1"/>
</dbReference>
<accession>A0A7V4UCE3</accession>